<dbReference type="InterPro" id="IPR011006">
    <property type="entry name" value="CheY-like_superfamily"/>
</dbReference>
<proteinExistence type="predicted"/>
<reference evidence="9" key="1">
    <citation type="journal article" date="2019" name="Int. J. Syst. Evol. Microbiol.">
        <title>The Global Catalogue of Microorganisms (GCM) 10K type strain sequencing project: providing services to taxonomists for standard genome sequencing and annotation.</title>
        <authorList>
            <consortium name="The Broad Institute Genomics Platform"/>
            <consortium name="The Broad Institute Genome Sequencing Center for Infectious Disease"/>
            <person name="Wu L."/>
            <person name="Ma J."/>
        </authorList>
    </citation>
    <scope>NUCLEOTIDE SEQUENCE [LARGE SCALE GENOMIC DNA]</scope>
    <source>
        <strain evidence="9">JCM 16902</strain>
    </source>
</reference>
<evidence type="ECO:0000256" key="4">
    <source>
        <dbReference type="ARBA" id="ARBA00023163"/>
    </source>
</evidence>
<dbReference type="InterPro" id="IPR039420">
    <property type="entry name" value="WalR-like"/>
</dbReference>
<dbReference type="SMART" id="SM00421">
    <property type="entry name" value="HTH_LUXR"/>
    <property type="match status" value="1"/>
</dbReference>
<dbReference type="Pfam" id="PF00072">
    <property type="entry name" value="Response_reg"/>
    <property type="match status" value="1"/>
</dbReference>
<accession>A0ABP7A1H8</accession>
<keyword evidence="1 5" id="KW-0597">Phosphoprotein</keyword>
<evidence type="ECO:0000256" key="3">
    <source>
        <dbReference type="ARBA" id="ARBA00023125"/>
    </source>
</evidence>
<dbReference type="Pfam" id="PF00196">
    <property type="entry name" value="GerE"/>
    <property type="match status" value="1"/>
</dbReference>
<keyword evidence="3" id="KW-0238">DNA-binding</keyword>
<dbReference type="SMART" id="SM00448">
    <property type="entry name" value="REC"/>
    <property type="match status" value="1"/>
</dbReference>
<organism evidence="8 9">
    <name type="scientific">Kineosporia mesophila</name>
    <dbReference type="NCBI Taxonomy" id="566012"/>
    <lineage>
        <taxon>Bacteria</taxon>
        <taxon>Bacillati</taxon>
        <taxon>Actinomycetota</taxon>
        <taxon>Actinomycetes</taxon>
        <taxon>Kineosporiales</taxon>
        <taxon>Kineosporiaceae</taxon>
        <taxon>Kineosporia</taxon>
    </lineage>
</organism>
<keyword evidence="9" id="KW-1185">Reference proteome</keyword>
<dbReference type="PRINTS" id="PR00038">
    <property type="entry name" value="HTHLUXR"/>
</dbReference>
<evidence type="ECO:0000313" key="9">
    <source>
        <dbReference type="Proteomes" id="UP001501074"/>
    </source>
</evidence>
<dbReference type="EMBL" id="BAAAZO010000009">
    <property type="protein sequence ID" value="GAA3622222.1"/>
    <property type="molecule type" value="Genomic_DNA"/>
</dbReference>
<feature type="modified residue" description="4-aspartylphosphate" evidence="5">
    <location>
        <position position="137"/>
    </location>
</feature>
<dbReference type="InterPro" id="IPR016032">
    <property type="entry name" value="Sig_transdc_resp-reg_C-effctor"/>
</dbReference>
<gene>
    <name evidence="8" type="ORF">GCM10022223_43910</name>
</gene>
<sequence>MRAQSYHLSEIGAVYRRGGERSAEVEAEAVTQMDAPRVQCVNHLVAFRIIQTGNLPGCTATATRRFIDKTYGDHMTDPGDDESAPLTVAVAEDGALFREGLVLLLEATGHTVVGAVDDGDKLVTLLGHTPVDVAVLDIRMPPEPDGGLVTARRLRELHPKTGLLLLSHYAEAHYLMEVLKIGTEAIGYRLKDRISSADALRDSVYRVARGEIVIEPLVAGQLVGRAAGQPDELGSLTGREAEVLRLMAEGRSNSGIARELFLSPKAVEKNVAAIFSKLNLPTDATSHHRRVLAVLTYLRARRER</sequence>
<evidence type="ECO:0000313" key="8">
    <source>
        <dbReference type="EMBL" id="GAA3622222.1"/>
    </source>
</evidence>
<dbReference type="PANTHER" id="PTHR43214">
    <property type="entry name" value="TWO-COMPONENT RESPONSE REGULATOR"/>
    <property type="match status" value="1"/>
</dbReference>
<dbReference type="SUPFAM" id="SSF52172">
    <property type="entry name" value="CheY-like"/>
    <property type="match status" value="1"/>
</dbReference>
<dbReference type="CDD" id="cd06170">
    <property type="entry name" value="LuxR_C_like"/>
    <property type="match status" value="1"/>
</dbReference>
<dbReference type="PROSITE" id="PS50110">
    <property type="entry name" value="RESPONSE_REGULATORY"/>
    <property type="match status" value="1"/>
</dbReference>
<dbReference type="PROSITE" id="PS50043">
    <property type="entry name" value="HTH_LUXR_2"/>
    <property type="match status" value="1"/>
</dbReference>
<dbReference type="InterPro" id="IPR000792">
    <property type="entry name" value="Tscrpt_reg_LuxR_C"/>
</dbReference>
<comment type="caution">
    <text evidence="8">The sequence shown here is derived from an EMBL/GenBank/DDBJ whole genome shotgun (WGS) entry which is preliminary data.</text>
</comment>
<name>A0ABP7A1H8_9ACTN</name>
<evidence type="ECO:0000256" key="1">
    <source>
        <dbReference type="ARBA" id="ARBA00022553"/>
    </source>
</evidence>
<evidence type="ECO:0000256" key="2">
    <source>
        <dbReference type="ARBA" id="ARBA00023015"/>
    </source>
</evidence>
<dbReference type="InterPro" id="IPR058245">
    <property type="entry name" value="NreC/VraR/RcsB-like_REC"/>
</dbReference>
<dbReference type="Gene3D" id="3.40.50.2300">
    <property type="match status" value="1"/>
</dbReference>
<feature type="domain" description="HTH luxR-type" evidence="6">
    <location>
        <begin position="229"/>
        <end position="292"/>
    </location>
</feature>
<dbReference type="CDD" id="cd17535">
    <property type="entry name" value="REC_NarL-like"/>
    <property type="match status" value="1"/>
</dbReference>
<evidence type="ECO:0000256" key="5">
    <source>
        <dbReference type="PROSITE-ProRule" id="PRU00169"/>
    </source>
</evidence>
<evidence type="ECO:0000259" key="6">
    <source>
        <dbReference type="PROSITE" id="PS50043"/>
    </source>
</evidence>
<dbReference type="PANTHER" id="PTHR43214:SF24">
    <property type="entry name" value="TRANSCRIPTIONAL REGULATORY PROTEIN NARL-RELATED"/>
    <property type="match status" value="1"/>
</dbReference>
<dbReference type="Proteomes" id="UP001501074">
    <property type="component" value="Unassembled WGS sequence"/>
</dbReference>
<protein>
    <submittedName>
        <fullName evidence="8">Uncharacterized protein</fullName>
    </submittedName>
</protein>
<feature type="domain" description="Response regulatory" evidence="7">
    <location>
        <begin position="87"/>
        <end position="206"/>
    </location>
</feature>
<evidence type="ECO:0000259" key="7">
    <source>
        <dbReference type="PROSITE" id="PS50110"/>
    </source>
</evidence>
<keyword evidence="4" id="KW-0804">Transcription</keyword>
<keyword evidence="2" id="KW-0805">Transcription regulation</keyword>
<dbReference type="InterPro" id="IPR001789">
    <property type="entry name" value="Sig_transdc_resp-reg_receiver"/>
</dbReference>
<dbReference type="SUPFAM" id="SSF46894">
    <property type="entry name" value="C-terminal effector domain of the bipartite response regulators"/>
    <property type="match status" value="1"/>
</dbReference>